<dbReference type="Gene3D" id="3.60.60.10">
    <property type="entry name" value="Penicillin V Acylase, Chain A"/>
    <property type="match status" value="1"/>
</dbReference>
<dbReference type="RefSeq" id="WP_121765406.1">
    <property type="nucleotide sequence ID" value="NZ_CAMRBV010000006.1"/>
</dbReference>
<sequence>MHKVIKQTIKYTSGILLLLVIVLIGGISYLYFSADMMTPPKEPNIILTEVPYADTIALVPAEVLYKDTLDLRYYADNFMRRSESGLWELFVRGDALERGDAIGKLSADLLHHQEKVFVDQIREIIPSDSYLKFLRFFIVLFNRNLGENVPEEYREEIYGISLSCTHDYDFIGTPYERQLNYHAAHDLGHAMQDYMLVGCSSFATWGTQSADSSLLIGRNFDFYVGDAFAENKQVTFCAPSKGYKFASIGWPGMIGILSGMNEAGLTVTINAAKSAMPTSSATPISILTREILQYASTIDEAFAIAQKRKTFVSESILIGSAKDGRAAIIEKSPEKTVLFNGKEKDRIICTNHYQSDAFAKDERNMENIRTSDSPYRYARLEELISENQPMNPVKAASILRNHKGRQNADLGLANEMAINQFIAHHSVIFQPEKQLMWVSTSPWQCGKYIAYDLNLIFKKAIALRAEIYIPELTIPADEFMQEPEFEQLLTYKRLTPLLLKKIKAKEKVEDSLLKEYEASNPSFYYVYEVLGNYYEAIRQPQQAVGYWKKALTRPIPKLQEKERIQQKIQKHS</sequence>
<dbReference type="InterPro" id="IPR047794">
    <property type="entry name" value="C45_proenzyme-like"/>
</dbReference>
<evidence type="ECO:0000313" key="4">
    <source>
        <dbReference type="Proteomes" id="UP000267159"/>
    </source>
</evidence>
<accession>A0A3L8ABM9</accession>
<dbReference type="PANTHER" id="PTHR35190">
    <property type="entry name" value="PROTEIN DCD1B"/>
    <property type="match status" value="1"/>
</dbReference>
<dbReference type="Proteomes" id="UP000267159">
    <property type="component" value="Unassembled WGS sequence"/>
</dbReference>
<dbReference type="Pfam" id="PF03417">
    <property type="entry name" value="AAT"/>
    <property type="match status" value="1"/>
</dbReference>
<dbReference type="NCBIfam" id="NF040521">
    <property type="entry name" value="C45_proenzyme"/>
    <property type="match status" value="1"/>
</dbReference>
<reference evidence="3 4" key="1">
    <citation type="submission" date="2018-09" db="EMBL/GenBank/DDBJ databases">
        <title>Murine metabolic-syndrome-specific gut microbial biobank.</title>
        <authorList>
            <person name="Liu C."/>
        </authorList>
    </citation>
    <scope>NUCLEOTIDE SEQUENCE [LARGE SCALE GENOMIC DNA]</scope>
    <source>
        <strain evidence="3 4">0.1X-D8-26</strain>
    </source>
</reference>
<dbReference type="AlphaFoldDB" id="A0A3L8ABM9"/>
<dbReference type="PANTHER" id="PTHR35190:SF2">
    <property type="entry name" value="PROTEIN DCD1B"/>
    <property type="match status" value="1"/>
</dbReference>
<name>A0A3L8ABM9_9BACE</name>
<keyword evidence="1" id="KW-0812">Transmembrane</keyword>
<keyword evidence="3" id="KW-0378">Hydrolase</keyword>
<organism evidence="3 4">
    <name type="scientific">Bacteroides acidifaciens</name>
    <dbReference type="NCBI Taxonomy" id="85831"/>
    <lineage>
        <taxon>Bacteria</taxon>
        <taxon>Pseudomonadati</taxon>
        <taxon>Bacteroidota</taxon>
        <taxon>Bacteroidia</taxon>
        <taxon>Bacteroidales</taxon>
        <taxon>Bacteroidaceae</taxon>
        <taxon>Bacteroides</taxon>
    </lineage>
</organism>
<protein>
    <submittedName>
        <fullName evidence="3">Choloylglycine hydrolase</fullName>
    </submittedName>
</protein>
<gene>
    <name evidence="3" type="ORF">D7Y07_08335</name>
</gene>
<feature type="domain" description="Peptidase C45 hydrolase" evidence="2">
    <location>
        <begin position="213"/>
        <end position="404"/>
    </location>
</feature>
<keyword evidence="1" id="KW-0472">Membrane</keyword>
<dbReference type="EMBL" id="RAZM01000019">
    <property type="protein sequence ID" value="RLT80472.1"/>
    <property type="molecule type" value="Genomic_DNA"/>
</dbReference>
<dbReference type="InterPro" id="IPR005079">
    <property type="entry name" value="Peptidase_C45_hydrolase"/>
</dbReference>
<keyword evidence="1" id="KW-1133">Transmembrane helix</keyword>
<dbReference type="STRING" id="1235814.GCA_000613385_03505"/>
<comment type="caution">
    <text evidence="3">The sequence shown here is derived from an EMBL/GenBank/DDBJ whole genome shotgun (WGS) entry which is preliminary data.</text>
</comment>
<evidence type="ECO:0000256" key="1">
    <source>
        <dbReference type="SAM" id="Phobius"/>
    </source>
</evidence>
<feature type="transmembrane region" description="Helical" evidence="1">
    <location>
        <begin position="12"/>
        <end position="32"/>
    </location>
</feature>
<evidence type="ECO:0000313" key="3">
    <source>
        <dbReference type="EMBL" id="RLT80472.1"/>
    </source>
</evidence>
<dbReference type="InterPro" id="IPR047803">
    <property type="entry name" value="DCD1A/B-like"/>
</dbReference>
<evidence type="ECO:0000259" key="2">
    <source>
        <dbReference type="Pfam" id="PF03417"/>
    </source>
</evidence>
<dbReference type="GO" id="GO:0016787">
    <property type="term" value="F:hydrolase activity"/>
    <property type="evidence" value="ECO:0007669"/>
    <property type="project" value="UniProtKB-KW"/>
</dbReference>
<proteinExistence type="predicted"/>